<comment type="subcellular location">
    <subcellularLocation>
        <location evidence="1">Nucleus</location>
        <location evidence="1">Nucleolus</location>
    </subcellularLocation>
</comment>
<dbReference type="PANTHER" id="PTHR12826">
    <property type="entry name" value="RIBONUCLEASE Y"/>
    <property type="match status" value="1"/>
</dbReference>
<accession>A0AAD7UF80</accession>
<dbReference type="Pfam" id="PF22891">
    <property type="entry name" value="KH_PNO1_2nd"/>
    <property type="match status" value="1"/>
</dbReference>
<dbReference type="PANTHER" id="PTHR12826:SF13">
    <property type="entry name" value="RNA-BINDING PROTEIN PNO1"/>
    <property type="match status" value="1"/>
</dbReference>
<dbReference type="AlphaFoldDB" id="A0AAD7UF80"/>
<feature type="compositionally biased region" description="Low complexity" evidence="5">
    <location>
        <begin position="1"/>
        <end position="11"/>
    </location>
</feature>
<evidence type="ECO:0000256" key="2">
    <source>
        <dbReference type="ARBA" id="ARBA00007515"/>
    </source>
</evidence>
<dbReference type="GO" id="GO:0005730">
    <property type="term" value="C:nucleolus"/>
    <property type="evidence" value="ECO:0007669"/>
    <property type="project" value="UniProtKB-SubCell"/>
</dbReference>
<gene>
    <name evidence="7" type="ORF">CTAYLR_000196</name>
</gene>
<dbReference type="FunFam" id="3.30.1370.10:FF:000009">
    <property type="entry name" value="RNA-binding protein PNO1"/>
    <property type="match status" value="1"/>
</dbReference>
<protein>
    <recommendedName>
        <fullName evidence="6">K Homology domain-containing protein</fullName>
    </recommendedName>
</protein>
<feature type="compositionally biased region" description="Basic and acidic residues" evidence="5">
    <location>
        <begin position="36"/>
        <end position="45"/>
    </location>
</feature>
<dbReference type="InterPro" id="IPR004087">
    <property type="entry name" value="KH_dom"/>
</dbReference>
<organism evidence="7 8">
    <name type="scientific">Chrysophaeum taylorii</name>
    <dbReference type="NCBI Taxonomy" id="2483200"/>
    <lineage>
        <taxon>Eukaryota</taxon>
        <taxon>Sar</taxon>
        <taxon>Stramenopiles</taxon>
        <taxon>Ochrophyta</taxon>
        <taxon>Pelagophyceae</taxon>
        <taxon>Pelagomonadales</taxon>
        <taxon>Pelagomonadaceae</taxon>
        <taxon>Chrysophaeum</taxon>
    </lineage>
</organism>
<proteinExistence type="inferred from homology"/>
<evidence type="ECO:0000256" key="1">
    <source>
        <dbReference type="ARBA" id="ARBA00004604"/>
    </source>
</evidence>
<reference evidence="7" key="1">
    <citation type="submission" date="2023-01" db="EMBL/GenBank/DDBJ databases">
        <title>Metagenome sequencing of chrysophaentin producing Chrysophaeum taylorii.</title>
        <authorList>
            <person name="Davison J."/>
            <person name="Bewley C."/>
        </authorList>
    </citation>
    <scope>NUCLEOTIDE SEQUENCE</scope>
    <source>
        <strain evidence="7">NIES-1699</strain>
    </source>
</reference>
<comment type="similarity">
    <text evidence="2">Belongs to the PNO1 family.</text>
</comment>
<dbReference type="CDD" id="cd22392">
    <property type="entry name" value="KH-I_PNO1_rpt2"/>
    <property type="match status" value="1"/>
</dbReference>
<dbReference type="CDD" id="cd22391">
    <property type="entry name" value="KH-I_PNO1_rpt1"/>
    <property type="match status" value="1"/>
</dbReference>
<evidence type="ECO:0000256" key="3">
    <source>
        <dbReference type="ARBA" id="ARBA00022884"/>
    </source>
</evidence>
<evidence type="ECO:0000256" key="4">
    <source>
        <dbReference type="ARBA" id="ARBA00023242"/>
    </source>
</evidence>
<keyword evidence="8" id="KW-1185">Reference proteome</keyword>
<dbReference type="InterPro" id="IPR036612">
    <property type="entry name" value="KH_dom_type_1_sf"/>
</dbReference>
<sequence>MSPPAAAAAAAVKRKAPSAGAEEDATMKDAATTPTGRKDATTRDDATIPTFAALSAEEMSDGRVEYRKVRIPAHRYTPLRKTWEKLIAPLTQQLKLQVRFNPRTRCVELKTCPSTIDAGAIQKGADYVAAFAMGFEVQDAVALLRLDDLFVDSFEVKDVKTLQGDHLSRAIGRVAGADGKTRFAIENATRTRVVIANQHIHILGSTTNIKLARDAICDLIMGAPPGKVYNRMRTVAKRLTAARS</sequence>
<dbReference type="Proteomes" id="UP001230188">
    <property type="component" value="Unassembled WGS sequence"/>
</dbReference>
<evidence type="ECO:0000313" key="7">
    <source>
        <dbReference type="EMBL" id="KAJ8603793.1"/>
    </source>
</evidence>
<feature type="region of interest" description="Disordered" evidence="5">
    <location>
        <begin position="1"/>
        <end position="45"/>
    </location>
</feature>
<comment type="caution">
    <text evidence="7">The sequence shown here is derived from an EMBL/GenBank/DDBJ whole genome shotgun (WGS) entry which is preliminary data.</text>
</comment>
<dbReference type="SMART" id="SM00322">
    <property type="entry name" value="KH"/>
    <property type="match status" value="1"/>
</dbReference>
<dbReference type="SUPFAM" id="SSF54791">
    <property type="entry name" value="Eukaryotic type KH-domain (KH-domain type I)"/>
    <property type="match status" value="1"/>
</dbReference>
<keyword evidence="3" id="KW-0694">RNA-binding</keyword>
<feature type="domain" description="K Homology" evidence="6">
    <location>
        <begin position="148"/>
        <end position="221"/>
    </location>
</feature>
<dbReference type="InterPro" id="IPR055212">
    <property type="entry name" value="KH-I_PNO1_first"/>
</dbReference>
<name>A0AAD7UF80_9STRA</name>
<keyword evidence="4" id="KW-0539">Nucleus</keyword>
<evidence type="ECO:0000259" key="6">
    <source>
        <dbReference type="SMART" id="SM00322"/>
    </source>
</evidence>
<dbReference type="InterPro" id="IPR055211">
    <property type="entry name" value="KH_PNO1_2nd"/>
</dbReference>
<dbReference type="Gene3D" id="3.30.1370.10">
    <property type="entry name" value="K Homology domain, type 1"/>
    <property type="match status" value="1"/>
</dbReference>
<dbReference type="GO" id="GO:0003723">
    <property type="term" value="F:RNA binding"/>
    <property type="evidence" value="ECO:0007669"/>
    <property type="project" value="UniProtKB-KW"/>
</dbReference>
<dbReference type="EMBL" id="JAQMWT010000344">
    <property type="protein sequence ID" value="KAJ8603793.1"/>
    <property type="molecule type" value="Genomic_DNA"/>
</dbReference>
<evidence type="ECO:0000256" key="5">
    <source>
        <dbReference type="SAM" id="MobiDB-lite"/>
    </source>
</evidence>
<evidence type="ECO:0000313" key="8">
    <source>
        <dbReference type="Proteomes" id="UP001230188"/>
    </source>
</evidence>